<evidence type="ECO:0000259" key="2">
    <source>
        <dbReference type="Pfam" id="PF22481"/>
    </source>
</evidence>
<evidence type="ECO:0000256" key="1">
    <source>
        <dbReference type="SAM" id="MobiDB-lite"/>
    </source>
</evidence>
<evidence type="ECO:0000313" key="4">
    <source>
        <dbReference type="Proteomes" id="UP001500840"/>
    </source>
</evidence>
<dbReference type="Gene3D" id="1.25.40.20">
    <property type="entry name" value="Ankyrin repeat-containing domain"/>
    <property type="match status" value="1"/>
</dbReference>
<reference evidence="4" key="1">
    <citation type="journal article" date="2019" name="Int. J. Syst. Evol. Microbiol.">
        <title>The Global Catalogue of Microorganisms (GCM) 10K type strain sequencing project: providing services to taxonomists for standard genome sequencing and annotation.</title>
        <authorList>
            <consortium name="The Broad Institute Genomics Platform"/>
            <consortium name="The Broad Institute Genome Sequencing Center for Infectious Disease"/>
            <person name="Wu L."/>
            <person name="Ma J."/>
        </authorList>
    </citation>
    <scope>NUCLEOTIDE SEQUENCE [LARGE SCALE GENOMIC DNA]</scope>
    <source>
        <strain evidence="4">JCM 17759</strain>
    </source>
</reference>
<feature type="domain" description="DUF6985" evidence="2">
    <location>
        <begin position="58"/>
        <end position="169"/>
    </location>
</feature>
<dbReference type="RefSeq" id="WP_345320990.1">
    <property type="nucleotide sequence ID" value="NZ_BAABGA010000018.1"/>
</dbReference>
<dbReference type="Proteomes" id="UP001500840">
    <property type="component" value="Unassembled WGS sequence"/>
</dbReference>
<keyword evidence="4" id="KW-1185">Reference proteome</keyword>
<protein>
    <recommendedName>
        <fullName evidence="2">DUF6985 domain-containing protein</fullName>
    </recommendedName>
</protein>
<gene>
    <name evidence="3" type="ORF">GCM10023156_16310</name>
</gene>
<accession>A0ABP8MGE7</accession>
<feature type="region of interest" description="Disordered" evidence="1">
    <location>
        <begin position="354"/>
        <end position="374"/>
    </location>
</feature>
<dbReference type="InterPro" id="IPR054254">
    <property type="entry name" value="DUF6985"/>
</dbReference>
<sequence length="389" mass="43158">MKKTIQIEGLWFTRDEEGAGWSCETELKGWNGPHESCDVVIEIDTEMSDGFSSQPLVPDLEPTEAQIAAVKYLLENQSRIIERVLDASLRWARYFMENNEDWFDEDEAIESVSQLRDNIGALEILVSPQAVDGFAWIGFSTDCEWDEEHGLGIAVWKDTVIDVGHADVAFSTPYGGFDEILPIEEKETRENVLSSLEEQEQQAEAEYLASLPDSVKLVQAICIGDQDEVQRLKQRGAKVNDTPATFPPPIFMAMQTQDPAAVAAMIAEGASLSVKNHEGQTPVEFAQQMIETFSMSSQMPLGDPELMREMISEFLGEDVGDPYDVVQDTLNEIRGLGGELADAADEIGGMFDRLAGEDSESTPQSSHDSEQQETLDALQQILEIVRQAK</sequence>
<proteinExistence type="predicted"/>
<dbReference type="EMBL" id="BAABGA010000018">
    <property type="protein sequence ID" value="GAA4450267.1"/>
    <property type="molecule type" value="Genomic_DNA"/>
</dbReference>
<dbReference type="Pfam" id="PF22481">
    <property type="entry name" value="DUF6985"/>
    <property type="match status" value="1"/>
</dbReference>
<dbReference type="InterPro" id="IPR036770">
    <property type="entry name" value="Ankyrin_rpt-contain_sf"/>
</dbReference>
<name>A0ABP8MGE7_9BACT</name>
<comment type="caution">
    <text evidence="3">The sequence shown here is derived from an EMBL/GenBank/DDBJ whole genome shotgun (WGS) entry which is preliminary data.</text>
</comment>
<organism evidence="3 4">
    <name type="scientific">Novipirellula rosea</name>
    <dbReference type="NCBI Taxonomy" id="1031540"/>
    <lineage>
        <taxon>Bacteria</taxon>
        <taxon>Pseudomonadati</taxon>
        <taxon>Planctomycetota</taxon>
        <taxon>Planctomycetia</taxon>
        <taxon>Pirellulales</taxon>
        <taxon>Pirellulaceae</taxon>
        <taxon>Novipirellula</taxon>
    </lineage>
</organism>
<dbReference type="SUPFAM" id="SSF48403">
    <property type="entry name" value="Ankyrin repeat"/>
    <property type="match status" value="1"/>
</dbReference>
<evidence type="ECO:0000313" key="3">
    <source>
        <dbReference type="EMBL" id="GAA4450267.1"/>
    </source>
</evidence>